<dbReference type="RefSeq" id="WP_121484978.1">
    <property type="nucleotide sequence ID" value="NZ_QQXL01000004.1"/>
</dbReference>
<keyword evidence="1" id="KW-0597">Phosphoprotein</keyword>
<organism evidence="4 5">
    <name type="scientific">Galactobacter caseinivorans</name>
    <dbReference type="NCBI Taxonomy" id="2676123"/>
    <lineage>
        <taxon>Bacteria</taxon>
        <taxon>Bacillati</taxon>
        <taxon>Actinomycetota</taxon>
        <taxon>Actinomycetes</taxon>
        <taxon>Micrococcales</taxon>
        <taxon>Micrococcaceae</taxon>
        <taxon>Galactobacter</taxon>
    </lineage>
</organism>
<feature type="domain" description="FHA" evidence="3">
    <location>
        <begin position="187"/>
        <end position="236"/>
    </location>
</feature>
<dbReference type="Pfam" id="PF12401">
    <property type="entry name" value="FhaA_N"/>
    <property type="match status" value="1"/>
</dbReference>
<dbReference type="AlphaFoldDB" id="A0A496PIL7"/>
<feature type="compositionally biased region" description="Low complexity" evidence="2">
    <location>
        <begin position="135"/>
        <end position="157"/>
    </location>
</feature>
<dbReference type="Gene3D" id="3.30.2320.60">
    <property type="entry name" value="FhaA, phosphopeptide-binding domain (DUF3662)"/>
    <property type="match status" value="1"/>
</dbReference>
<reference evidence="4 5" key="1">
    <citation type="submission" date="2018-07" db="EMBL/GenBank/DDBJ databases">
        <title>Arthrobacter sp. nov., isolated from raw cow's milk with high bacterial count.</title>
        <authorList>
            <person name="Hahne J."/>
            <person name="Isele D."/>
            <person name="Lipski A."/>
        </authorList>
    </citation>
    <scope>NUCLEOTIDE SEQUENCE [LARGE SCALE GENOMIC DNA]</scope>
    <source>
        <strain evidence="4 5">JZ R-183</strain>
    </source>
</reference>
<evidence type="ECO:0000313" key="5">
    <source>
        <dbReference type="Proteomes" id="UP000273119"/>
    </source>
</evidence>
<dbReference type="PROSITE" id="PS50006">
    <property type="entry name" value="FHA_DOMAIN"/>
    <property type="match status" value="1"/>
</dbReference>
<dbReference type="SMART" id="SM00240">
    <property type="entry name" value="FHA"/>
    <property type="match status" value="1"/>
</dbReference>
<comment type="caution">
    <text evidence="4">The sequence shown here is derived from an EMBL/GenBank/DDBJ whole genome shotgun (WGS) entry which is preliminary data.</text>
</comment>
<proteinExistence type="predicted"/>
<dbReference type="SUPFAM" id="SSF49879">
    <property type="entry name" value="SMAD/FHA domain"/>
    <property type="match status" value="1"/>
</dbReference>
<dbReference type="InterPro" id="IPR008984">
    <property type="entry name" value="SMAD_FHA_dom_sf"/>
</dbReference>
<dbReference type="InterPro" id="IPR042287">
    <property type="entry name" value="FhaA_N_sf"/>
</dbReference>
<name>A0A496PIL7_9MICC</name>
<evidence type="ECO:0000259" key="3">
    <source>
        <dbReference type="PROSITE" id="PS50006"/>
    </source>
</evidence>
<protein>
    <submittedName>
        <fullName evidence="4">DUF2662 domain-containing protein</fullName>
    </submittedName>
</protein>
<dbReference type="InterPro" id="IPR022128">
    <property type="entry name" value="FhaA_N"/>
</dbReference>
<dbReference type="EMBL" id="QQXL01000004">
    <property type="protein sequence ID" value="RKW70325.1"/>
    <property type="molecule type" value="Genomic_DNA"/>
</dbReference>
<dbReference type="PANTHER" id="PTHR23308">
    <property type="entry name" value="NUCLEAR INHIBITOR OF PROTEIN PHOSPHATASE-1"/>
    <property type="match status" value="1"/>
</dbReference>
<keyword evidence="5" id="KW-1185">Reference proteome</keyword>
<dbReference type="Proteomes" id="UP000273119">
    <property type="component" value="Unassembled WGS sequence"/>
</dbReference>
<evidence type="ECO:0000256" key="2">
    <source>
        <dbReference type="SAM" id="MobiDB-lite"/>
    </source>
</evidence>
<evidence type="ECO:0000256" key="1">
    <source>
        <dbReference type="ARBA" id="ARBA00022553"/>
    </source>
</evidence>
<sequence length="267" mass="28420">MGLVKGLERGLEKMVARAFRGASADGVKPVEIANRLRNVMDDEAFALSEGRTVAPHAFTVRLGDDDYAKAREWGLPLAQELADVALEHAQHQDYTLRDAVTVTFRHDSELSKGHLVVDASLGGPQAAPPRPQRPAPRAAQSTPAPRLDAPAGATAPIAPAPAPRAPAAATAVIEVEGRRYAINASEISIGRSSEADIQVDDSGVSRKHVGIVKRGERVFAHDLGSTNGSFVDGQRAQGDVELHDGSVVTVGHTRVTFRFENKPQGVR</sequence>
<dbReference type="InterPro" id="IPR000253">
    <property type="entry name" value="FHA_dom"/>
</dbReference>
<dbReference type="CDD" id="cd00060">
    <property type="entry name" value="FHA"/>
    <property type="match status" value="1"/>
</dbReference>
<feature type="region of interest" description="Disordered" evidence="2">
    <location>
        <begin position="119"/>
        <end position="162"/>
    </location>
</feature>
<accession>A0A496PIL7</accession>
<dbReference type="InterPro" id="IPR050923">
    <property type="entry name" value="Cell_Proc_Reg/RNA_Proc"/>
</dbReference>
<evidence type="ECO:0000313" key="4">
    <source>
        <dbReference type="EMBL" id="RKW70325.1"/>
    </source>
</evidence>
<dbReference type="Gene3D" id="2.60.200.20">
    <property type="match status" value="1"/>
</dbReference>
<dbReference type="Pfam" id="PF00498">
    <property type="entry name" value="FHA"/>
    <property type="match status" value="1"/>
</dbReference>
<gene>
    <name evidence="4" type="ORF">DWQ67_07430</name>
</gene>